<reference evidence="2 3" key="1">
    <citation type="submission" date="2020-12" db="EMBL/GenBank/DDBJ databases">
        <title>Aureibaculum luteum sp. nov. and Aureibaculum flavum sp. nov., novel members of the family Flavobacteriaceae isolated from Antarctic intertidal sediments.</title>
        <authorList>
            <person name="He X."/>
            <person name="Zhang X."/>
        </authorList>
    </citation>
    <scope>NUCLEOTIDE SEQUENCE [LARGE SCALE GENOMIC DNA]</scope>
    <source>
        <strain evidence="2 3">A20</strain>
    </source>
</reference>
<accession>A0ABS0WV20</accession>
<comment type="caution">
    <text evidence="2">The sequence shown here is derived from an EMBL/GenBank/DDBJ whole genome shotgun (WGS) entry which is preliminary data.</text>
</comment>
<evidence type="ECO:0008006" key="4">
    <source>
        <dbReference type="Google" id="ProtNLM"/>
    </source>
</evidence>
<keyword evidence="3" id="KW-1185">Reference proteome</keyword>
<proteinExistence type="predicted"/>
<dbReference type="PROSITE" id="PS51257">
    <property type="entry name" value="PROKAR_LIPOPROTEIN"/>
    <property type="match status" value="1"/>
</dbReference>
<evidence type="ECO:0000313" key="2">
    <source>
        <dbReference type="EMBL" id="MBJ2175847.1"/>
    </source>
</evidence>
<keyword evidence="1" id="KW-0175">Coiled coil</keyword>
<organism evidence="2 3">
    <name type="scientific">Aureibaculum flavum</name>
    <dbReference type="NCBI Taxonomy" id="2795986"/>
    <lineage>
        <taxon>Bacteria</taxon>
        <taxon>Pseudomonadati</taxon>
        <taxon>Bacteroidota</taxon>
        <taxon>Flavobacteriia</taxon>
        <taxon>Flavobacteriales</taxon>
        <taxon>Flavobacteriaceae</taxon>
        <taxon>Aureibaculum</taxon>
    </lineage>
</organism>
<dbReference type="RefSeq" id="WP_198842494.1">
    <property type="nucleotide sequence ID" value="NZ_JAEHFJ010000009.1"/>
</dbReference>
<sequence>MKKINLIAILLLIVSCGKPLENVYERKNEKEDLQKIKKILDEDGYWLLNGQIEFMKSTDREKLNEQTYSDILLHAKIRWNDTLAQREVDKIEREKKILEQENETKNHQLNLICDIKWGIYYRKPEYLEINTEISESDQKLARTAFEWDPKTNWIIFNRDGTCKIKDSETDKILSKNWSLDEKGIVFPTGWTKERFSNKVIFEILNLDNDEFNVTELDISPNITLRNEVKMKRINL</sequence>
<evidence type="ECO:0000313" key="3">
    <source>
        <dbReference type="Proteomes" id="UP000623301"/>
    </source>
</evidence>
<gene>
    <name evidence="2" type="ORF">JBL43_16455</name>
</gene>
<dbReference type="Proteomes" id="UP000623301">
    <property type="component" value="Unassembled WGS sequence"/>
</dbReference>
<feature type="coiled-coil region" evidence="1">
    <location>
        <begin position="81"/>
        <end position="108"/>
    </location>
</feature>
<name>A0ABS0WV20_9FLAO</name>
<evidence type="ECO:0000256" key="1">
    <source>
        <dbReference type="SAM" id="Coils"/>
    </source>
</evidence>
<protein>
    <recommendedName>
        <fullName evidence="4">Lipoprotein</fullName>
    </recommendedName>
</protein>
<dbReference type="EMBL" id="JAEHFJ010000009">
    <property type="protein sequence ID" value="MBJ2175847.1"/>
    <property type="molecule type" value="Genomic_DNA"/>
</dbReference>